<keyword evidence="3" id="KW-1185">Reference proteome</keyword>
<dbReference type="Proteomes" id="UP000630445">
    <property type="component" value="Unassembled WGS sequence"/>
</dbReference>
<name>A0A8H6P1Z9_9EURO</name>
<evidence type="ECO:0000256" key="1">
    <source>
        <dbReference type="SAM" id="MobiDB-lite"/>
    </source>
</evidence>
<feature type="region of interest" description="Disordered" evidence="1">
    <location>
        <begin position="1"/>
        <end position="69"/>
    </location>
</feature>
<dbReference type="EMBL" id="JACBAD010002120">
    <property type="protein sequence ID" value="KAF7114962.1"/>
    <property type="molecule type" value="Genomic_DNA"/>
</dbReference>
<evidence type="ECO:0000313" key="3">
    <source>
        <dbReference type="Proteomes" id="UP000630445"/>
    </source>
</evidence>
<proteinExistence type="predicted"/>
<comment type="caution">
    <text evidence="2">The sequence shown here is derived from an EMBL/GenBank/DDBJ whole genome shotgun (WGS) entry which is preliminary data.</text>
</comment>
<organism evidence="2 3">
    <name type="scientific">Aspergillus hiratsukae</name>
    <dbReference type="NCBI Taxonomy" id="1194566"/>
    <lineage>
        <taxon>Eukaryota</taxon>
        <taxon>Fungi</taxon>
        <taxon>Dikarya</taxon>
        <taxon>Ascomycota</taxon>
        <taxon>Pezizomycotina</taxon>
        <taxon>Eurotiomycetes</taxon>
        <taxon>Eurotiomycetidae</taxon>
        <taxon>Eurotiales</taxon>
        <taxon>Aspergillaceae</taxon>
        <taxon>Aspergillus</taxon>
        <taxon>Aspergillus subgen. Fumigati</taxon>
    </lineage>
</organism>
<evidence type="ECO:0000313" key="2">
    <source>
        <dbReference type="EMBL" id="KAF7114962.1"/>
    </source>
</evidence>
<accession>A0A8H6P1Z9</accession>
<dbReference type="OrthoDB" id="4508410at2759"/>
<feature type="compositionally biased region" description="Basic and acidic residues" evidence="1">
    <location>
        <begin position="12"/>
        <end position="23"/>
    </location>
</feature>
<sequence length="174" mass="19567">MTGVPSEPSWIEDARIVTRDRPEPSYYGPNFQKPPGKRSSSLAGGDIRHPQMPDPFVKRPNPYPPPVEREYNEYKARGHEYSTAQRTAKVANAVANTGRADPQFREKVERAAQAAAGARVAANTTAAYRSGFGHKYPYANETPKKVIDHHKEAYTYKEAGAAWRVKEQKQRKKL</sequence>
<gene>
    <name evidence="2" type="ORF">CNMCM5793_000732</name>
</gene>
<reference evidence="2" key="1">
    <citation type="submission" date="2020-06" db="EMBL/GenBank/DDBJ databases">
        <title>Draft genome sequences of strains closely related to Aspergillus parafelis and Aspergillus hiratsukae.</title>
        <authorList>
            <person name="Dos Santos R.A.C."/>
            <person name="Rivero-Menendez O."/>
            <person name="Steenwyk J.L."/>
            <person name="Mead M.E."/>
            <person name="Goldman G.H."/>
            <person name="Alastruey-Izquierdo A."/>
            <person name="Rokas A."/>
        </authorList>
    </citation>
    <scope>NUCLEOTIDE SEQUENCE</scope>
    <source>
        <strain evidence="2">CNM-CM5793</strain>
    </source>
</reference>
<protein>
    <submittedName>
        <fullName evidence="2">Uncharacterized protein</fullName>
    </submittedName>
</protein>
<dbReference type="AlphaFoldDB" id="A0A8H6P1Z9"/>